<dbReference type="GO" id="GO:0060090">
    <property type="term" value="F:molecular adaptor activity"/>
    <property type="evidence" value="ECO:0007669"/>
    <property type="project" value="InterPro"/>
</dbReference>
<dbReference type="FunFam" id="2.20.25.10:FF:000009">
    <property type="entry name" value="DNA-directed RNA polymerase subunit"/>
    <property type="match status" value="1"/>
</dbReference>
<evidence type="ECO:0000256" key="3">
    <source>
        <dbReference type="ARBA" id="ARBA00022771"/>
    </source>
</evidence>
<dbReference type="PROSITE" id="PS01030">
    <property type="entry name" value="RNA_POL_M_15KD"/>
    <property type="match status" value="1"/>
</dbReference>
<evidence type="ECO:0000256" key="6">
    <source>
        <dbReference type="ARBA" id="ARBA00072715"/>
    </source>
</evidence>
<dbReference type="CDD" id="cd10508">
    <property type="entry name" value="Zn-ribbon_RPB9"/>
    <property type="match status" value="1"/>
</dbReference>
<dbReference type="GO" id="GO:0008270">
    <property type="term" value="F:zinc ion binding"/>
    <property type="evidence" value="ECO:0007669"/>
    <property type="project" value="UniProtKB-KW"/>
</dbReference>
<sequence length="266" mass="29388">MSGGPGFVGIKFCPECNNMLYPKEDKENRQLMYACRNCDHKQVSENPCIYVNKLMHEIDELTQIVADVIHDPTLPKTEDHPCPNCGGREAVFFQAQSRRAEGQHHISMPYFCLPILIVRIVYMDVDASCRGNVDRISLKMLKPKALTQVLGQVNTGDAKGALLLNREGLLLAYSGYESLDASSANATVSAALLSNIWETFERQGIREDLHEMILECEDGVIAITKVASMLLAIKANSSVPLGLLNAKLKALADYLYTPLTVVSSKE</sequence>
<dbReference type="SMART" id="SM00661">
    <property type="entry name" value="RPOL9"/>
    <property type="match status" value="1"/>
</dbReference>
<evidence type="ECO:0000259" key="8">
    <source>
        <dbReference type="SMART" id="SM00440"/>
    </source>
</evidence>
<evidence type="ECO:0000256" key="5">
    <source>
        <dbReference type="ARBA" id="ARBA00023163"/>
    </source>
</evidence>
<keyword evidence="7 11" id="KW-0240">DNA-directed RNA polymerase</keyword>
<dbReference type="Pfam" id="PF03259">
    <property type="entry name" value="Robl_LC7"/>
    <property type="match status" value="1"/>
</dbReference>
<keyword evidence="4" id="KW-0862">Zinc</keyword>
<dbReference type="PANTHER" id="PTHR13323">
    <property type="entry name" value="LATE ENDOSOMAL/LYSOSOMAL MP1 INTERACTING PROTEIN"/>
    <property type="match status" value="1"/>
</dbReference>
<evidence type="ECO:0000259" key="10">
    <source>
        <dbReference type="SMART" id="SM00960"/>
    </source>
</evidence>
<dbReference type="InterPro" id="IPR019761">
    <property type="entry name" value="DNA-dir_RNA_pol-M_15_CS"/>
</dbReference>
<feature type="domain" description="TFIIS-type" evidence="8">
    <location>
        <begin position="80"/>
        <end position="107"/>
    </location>
</feature>
<keyword evidence="5 7" id="KW-0804">Transcription</keyword>
<dbReference type="Pfam" id="PF01096">
    <property type="entry name" value="Zn_ribbon_TFIIS"/>
    <property type="match status" value="1"/>
</dbReference>
<dbReference type="GO" id="GO:0005737">
    <property type="term" value="C:cytoplasm"/>
    <property type="evidence" value="ECO:0007669"/>
    <property type="project" value="UniProtKB-ARBA"/>
</dbReference>
<dbReference type="InterPro" id="IPR034012">
    <property type="entry name" value="Zn_ribbon_RPB9_C"/>
</dbReference>
<dbReference type="OrthoDB" id="282270at2759"/>
<dbReference type="InterPro" id="IPR001222">
    <property type="entry name" value="Znf_TFIIS"/>
</dbReference>
<dbReference type="Gene3D" id="2.20.25.10">
    <property type="match status" value="2"/>
</dbReference>
<keyword evidence="12" id="KW-1185">Reference proteome</keyword>
<comment type="similarity">
    <text evidence="7">Belongs to the archaeal rpoM/eukaryotic RPA12/RPB9/RPC11 RNA polymerase family.</text>
</comment>
<dbReference type="EMBL" id="JPKZ01000388">
    <property type="protein sequence ID" value="KHN87634.1"/>
    <property type="molecule type" value="Genomic_DNA"/>
</dbReference>
<dbReference type="SUPFAM" id="SSF103196">
    <property type="entry name" value="Roadblock/LC7 domain"/>
    <property type="match status" value="1"/>
</dbReference>
<evidence type="ECO:0000259" key="9">
    <source>
        <dbReference type="SMART" id="SM00661"/>
    </source>
</evidence>
<gene>
    <name evidence="11" type="primary">RpII15</name>
    <name evidence="11" type="ORF">Tcan_06381</name>
</gene>
<organism evidence="11 12">
    <name type="scientific">Toxocara canis</name>
    <name type="common">Canine roundworm</name>
    <dbReference type="NCBI Taxonomy" id="6265"/>
    <lineage>
        <taxon>Eukaryota</taxon>
        <taxon>Metazoa</taxon>
        <taxon>Ecdysozoa</taxon>
        <taxon>Nematoda</taxon>
        <taxon>Chromadorea</taxon>
        <taxon>Rhabditida</taxon>
        <taxon>Spirurina</taxon>
        <taxon>Ascaridomorpha</taxon>
        <taxon>Ascaridoidea</taxon>
        <taxon>Toxocaridae</taxon>
        <taxon>Toxocara</taxon>
    </lineage>
</organism>
<evidence type="ECO:0000256" key="2">
    <source>
        <dbReference type="ARBA" id="ARBA00022723"/>
    </source>
</evidence>
<dbReference type="InterPro" id="IPR037587">
    <property type="entry name" value="LAMTOR2-like"/>
</dbReference>
<protein>
    <recommendedName>
        <fullName evidence="6">Ragulator complex protein LAMTOR2 homolog</fullName>
    </recommendedName>
</protein>
<dbReference type="Pfam" id="PF02150">
    <property type="entry name" value="Zn_ribbon_RPB9"/>
    <property type="match status" value="1"/>
</dbReference>
<evidence type="ECO:0000256" key="1">
    <source>
        <dbReference type="ARBA" id="ARBA00007191"/>
    </source>
</evidence>
<dbReference type="Proteomes" id="UP000031036">
    <property type="component" value="Unassembled WGS sequence"/>
</dbReference>
<dbReference type="GO" id="GO:0006351">
    <property type="term" value="P:DNA-templated transcription"/>
    <property type="evidence" value="ECO:0007669"/>
    <property type="project" value="InterPro"/>
</dbReference>
<evidence type="ECO:0000256" key="7">
    <source>
        <dbReference type="RuleBase" id="RU003474"/>
    </source>
</evidence>
<comment type="similarity">
    <text evidence="1">Belongs to the GAMAD family.</text>
</comment>
<dbReference type="GO" id="GO:0003676">
    <property type="term" value="F:nucleic acid binding"/>
    <property type="evidence" value="ECO:0007669"/>
    <property type="project" value="InterPro"/>
</dbReference>
<reference evidence="11 12" key="1">
    <citation type="submission" date="2014-11" db="EMBL/GenBank/DDBJ databases">
        <title>Genetic blueprint of the zoonotic pathogen Toxocara canis.</title>
        <authorList>
            <person name="Zhu X.-Q."/>
            <person name="Korhonen P.K."/>
            <person name="Cai H."/>
            <person name="Young N.D."/>
            <person name="Nejsum P."/>
            <person name="von Samson-Himmelstjerna G."/>
            <person name="Boag P.R."/>
            <person name="Tan P."/>
            <person name="Li Q."/>
            <person name="Min J."/>
            <person name="Yang Y."/>
            <person name="Wang X."/>
            <person name="Fang X."/>
            <person name="Hall R.S."/>
            <person name="Hofmann A."/>
            <person name="Sternberg P.W."/>
            <person name="Jex A.R."/>
            <person name="Gasser R.B."/>
        </authorList>
    </citation>
    <scope>NUCLEOTIDE SEQUENCE [LARGE SCALE GENOMIC DNA]</scope>
    <source>
        <strain evidence="11">PN_DK_2014</strain>
    </source>
</reference>
<dbReference type="FunFam" id="3.30.450.30:FF:000004">
    <property type="entry name" value="ragulator complex protein LAMTOR2"/>
    <property type="match status" value="1"/>
</dbReference>
<dbReference type="InterPro" id="IPR001529">
    <property type="entry name" value="Zn_ribbon_RPB9"/>
</dbReference>
<feature type="domain" description="DNA-directed RNA polymerase II subunit RPB9-like zinc ribbon" evidence="9">
    <location>
        <begin position="11"/>
        <end position="64"/>
    </location>
</feature>
<dbReference type="Gene3D" id="3.30.450.30">
    <property type="entry name" value="Dynein light chain 2a, cytoplasmic"/>
    <property type="match status" value="1"/>
</dbReference>
<dbReference type="GO" id="GO:0005654">
    <property type="term" value="C:nucleoplasm"/>
    <property type="evidence" value="ECO:0007669"/>
    <property type="project" value="UniProtKB-ARBA"/>
</dbReference>
<dbReference type="AlphaFoldDB" id="A0A0B2W1V7"/>
<feature type="domain" description="Roadblock/LAMTOR2" evidence="10">
    <location>
        <begin position="146"/>
        <end position="235"/>
    </location>
</feature>
<dbReference type="GO" id="GO:0000428">
    <property type="term" value="C:DNA-directed RNA polymerase complex"/>
    <property type="evidence" value="ECO:0007669"/>
    <property type="project" value="UniProtKB-KW"/>
</dbReference>
<evidence type="ECO:0000256" key="4">
    <source>
        <dbReference type="ARBA" id="ARBA00022833"/>
    </source>
</evidence>
<dbReference type="GO" id="GO:0005085">
    <property type="term" value="F:guanyl-nucleotide exchange factor activity"/>
    <property type="evidence" value="ECO:0007669"/>
    <property type="project" value="InterPro"/>
</dbReference>
<accession>A0A0B2W1V7</accession>
<evidence type="ECO:0000313" key="11">
    <source>
        <dbReference type="EMBL" id="KHN87634.1"/>
    </source>
</evidence>
<dbReference type="InterPro" id="IPR004942">
    <property type="entry name" value="Roadblock/LAMTOR2_dom"/>
</dbReference>
<name>A0A0B2W1V7_TOXCA</name>
<proteinExistence type="inferred from homology"/>
<dbReference type="SUPFAM" id="SSF57783">
    <property type="entry name" value="Zinc beta-ribbon"/>
    <property type="match status" value="2"/>
</dbReference>
<comment type="caution">
    <text evidence="11">The sequence shown here is derived from an EMBL/GenBank/DDBJ whole genome shotgun (WGS) entry which is preliminary data.</text>
</comment>
<keyword evidence="2 7" id="KW-0479">Metal-binding</keyword>
<dbReference type="SMART" id="SM00440">
    <property type="entry name" value="ZnF_C2C2"/>
    <property type="match status" value="1"/>
</dbReference>
<dbReference type="STRING" id="6265.A0A0B2W1V7"/>
<dbReference type="SMART" id="SM00960">
    <property type="entry name" value="Robl_LC7"/>
    <property type="match status" value="1"/>
</dbReference>
<dbReference type="OMA" id="AIKCENE"/>
<dbReference type="GO" id="GO:0032008">
    <property type="term" value="P:positive regulation of TOR signaling"/>
    <property type="evidence" value="ECO:0007669"/>
    <property type="project" value="InterPro"/>
</dbReference>
<evidence type="ECO:0000313" key="12">
    <source>
        <dbReference type="Proteomes" id="UP000031036"/>
    </source>
</evidence>
<keyword evidence="3" id="KW-0863">Zinc-finger</keyword>